<dbReference type="SUPFAM" id="SSF53067">
    <property type="entry name" value="Actin-like ATPase domain"/>
    <property type="match status" value="2"/>
</dbReference>
<dbReference type="InterPro" id="IPR043129">
    <property type="entry name" value="ATPase_NBD"/>
</dbReference>
<evidence type="ECO:0000313" key="2">
    <source>
        <dbReference type="EMBL" id="MBE1557021.1"/>
    </source>
</evidence>
<dbReference type="InterPro" id="IPR000905">
    <property type="entry name" value="Gcp-like_dom"/>
</dbReference>
<dbReference type="CDD" id="cd24032">
    <property type="entry name" value="ASKHA_NBD_TsaB"/>
    <property type="match status" value="1"/>
</dbReference>
<dbReference type="RefSeq" id="WP_192600608.1">
    <property type="nucleotide sequence ID" value="NZ_JADBEL010000044.1"/>
</dbReference>
<gene>
    <name evidence="2" type="ORF">H4683_004147</name>
</gene>
<name>A0A927MTE6_9BACL</name>
<reference evidence="2" key="1">
    <citation type="submission" date="2020-10" db="EMBL/GenBank/DDBJ databases">
        <title>Genomic Encyclopedia of Type Strains, Phase IV (KMG-IV): sequencing the most valuable type-strain genomes for metagenomic binning, comparative biology and taxonomic classification.</title>
        <authorList>
            <person name="Goeker M."/>
        </authorList>
    </citation>
    <scope>NUCLEOTIDE SEQUENCE</scope>
    <source>
        <strain evidence="2">DSM 13886</strain>
    </source>
</reference>
<organism evidence="2 3">
    <name type="scientific">Sporosarcina limicola</name>
    <dbReference type="NCBI Taxonomy" id="34101"/>
    <lineage>
        <taxon>Bacteria</taxon>
        <taxon>Bacillati</taxon>
        <taxon>Bacillota</taxon>
        <taxon>Bacilli</taxon>
        <taxon>Bacillales</taxon>
        <taxon>Caryophanaceae</taxon>
        <taxon>Sporosarcina</taxon>
    </lineage>
</organism>
<sequence length="236" mass="25905">MIWLGIDTANTPLSVAIVKDGVLLVEENSGMAINHSLRAMPAIEELLTKAELKPSDIDAIAVSEGPGSYTGVRIGVTIAKTLAWTLDKPLVGISSLRALAMDALFFDGLICPIVDARRGNVYAGVYRYDNGKLISIYEDGHYSLEDIMKFLEQDDNQVLFVGKDTVMHEGEISERLGQQAVIAPLHFNLPRASALIHAAIQSEQESDVHTFVPQYRRIAEAEANWLKGQGKDKSRE</sequence>
<evidence type="ECO:0000313" key="3">
    <source>
        <dbReference type="Proteomes" id="UP000658225"/>
    </source>
</evidence>
<dbReference type="GO" id="GO:0002949">
    <property type="term" value="P:tRNA threonylcarbamoyladenosine modification"/>
    <property type="evidence" value="ECO:0007669"/>
    <property type="project" value="InterPro"/>
</dbReference>
<feature type="domain" description="Gcp-like" evidence="1">
    <location>
        <begin position="33"/>
        <end position="225"/>
    </location>
</feature>
<dbReference type="NCBIfam" id="TIGR03725">
    <property type="entry name" value="T6A_YeaZ"/>
    <property type="match status" value="1"/>
</dbReference>
<dbReference type="Gene3D" id="3.30.420.40">
    <property type="match status" value="2"/>
</dbReference>
<accession>A0A927MTE6</accession>
<protein>
    <submittedName>
        <fullName evidence="2">tRNA threonylcarbamoyladenosine biosynthesis protein TsaB</fullName>
    </submittedName>
</protein>
<dbReference type="Pfam" id="PF00814">
    <property type="entry name" value="TsaD"/>
    <property type="match status" value="1"/>
</dbReference>
<dbReference type="InterPro" id="IPR022496">
    <property type="entry name" value="T6A_TsaB"/>
</dbReference>
<keyword evidence="3" id="KW-1185">Reference proteome</keyword>
<evidence type="ECO:0000259" key="1">
    <source>
        <dbReference type="Pfam" id="PF00814"/>
    </source>
</evidence>
<dbReference type="EMBL" id="JADBEL010000044">
    <property type="protein sequence ID" value="MBE1557021.1"/>
    <property type="molecule type" value="Genomic_DNA"/>
</dbReference>
<dbReference type="PANTHER" id="PTHR11735:SF11">
    <property type="entry name" value="TRNA THREONYLCARBAMOYLADENOSINE BIOSYNTHESIS PROTEIN TSAB"/>
    <property type="match status" value="1"/>
</dbReference>
<dbReference type="AlphaFoldDB" id="A0A927MTE6"/>
<dbReference type="Proteomes" id="UP000658225">
    <property type="component" value="Unassembled WGS sequence"/>
</dbReference>
<proteinExistence type="predicted"/>
<dbReference type="PANTHER" id="PTHR11735">
    <property type="entry name" value="TRNA N6-ADENOSINE THREONYLCARBAMOYLTRANSFERASE"/>
    <property type="match status" value="1"/>
</dbReference>
<dbReference type="GO" id="GO:0005829">
    <property type="term" value="C:cytosol"/>
    <property type="evidence" value="ECO:0007669"/>
    <property type="project" value="TreeGrafter"/>
</dbReference>
<comment type="caution">
    <text evidence="2">The sequence shown here is derived from an EMBL/GenBank/DDBJ whole genome shotgun (WGS) entry which is preliminary data.</text>
</comment>